<evidence type="ECO:0000313" key="2">
    <source>
        <dbReference type="EMBL" id="WRQ86140.1"/>
    </source>
</evidence>
<accession>A0ABZ1C3G4</accession>
<dbReference type="EMBL" id="CP139781">
    <property type="protein sequence ID" value="WRQ86140.1"/>
    <property type="molecule type" value="Genomic_DNA"/>
</dbReference>
<reference evidence="2 3" key="1">
    <citation type="submission" date="2021-08" db="EMBL/GenBank/DDBJ databases">
        <authorList>
            <person name="Zhang D."/>
            <person name="Zhang A."/>
            <person name="Wang L."/>
        </authorList>
    </citation>
    <scope>NUCLEOTIDE SEQUENCE [LARGE SCALE GENOMIC DNA]</scope>
    <source>
        <strain evidence="2 3">WL0086</strain>
    </source>
</reference>
<protein>
    <submittedName>
        <fullName evidence="2">Uncharacterized protein</fullName>
    </submittedName>
</protein>
<dbReference type="Proteomes" id="UP000738431">
    <property type="component" value="Chromosome"/>
</dbReference>
<keyword evidence="3" id="KW-1185">Reference proteome</keyword>
<dbReference type="RefSeq" id="WP_324725997.1">
    <property type="nucleotide sequence ID" value="NZ_CP139781.1"/>
</dbReference>
<gene>
    <name evidence="2" type="ORF">K1X11_015095</name>
</gene>
<name>A0ABZ1C3G4_9BACT</name>
<organism evidence="2 3">
    <name type="scientific">Actomonas aquatica</name>
    <dbReference type="NCBI Taxonomy" id="2866162"/>
    <lineage>
        <taxon>Bacteria</taxon>
        <taxon>Pseudomonadati</taxon>
        <taxon>Verrucomicrobiota</taxon>
        <taxon>Opitutia</taxon>
        <taxon>Opitutales</taxon>
        <taxon>Opitutaceae</taxon>
        <taxon>Actomonas</taxon>
    </lineage>
</organism>
<evidence type="ECO:0000256" key="1">
    <source>
        <dbReference type="SAM" id="MobiDB-lite"/>
    </source>
</evidence>
<feature type="region of interest" description="Disordered" evidence="1">
    <location>
        <begin position="125"/>
        <end position="161"/>
    </location>
</feature>
<proteinExistence type="predicted"/>
<reference evidence="2 3" key="2">
    <citation type="submission" date="2023-12" db="EMBL/GenBank/DDBJ databases">
        <title>Description of an unclassified Opitutus bacterium of Verrucomicrobiota.</title>
        <authorList>
            <person name="Zhang D.-F."/>
        </authorList>
    </citation>
    <scope>NUCLEOTIDE SEQUENCE [LARGE SCALE GENOMIC DNA]</scope>
    <source>
        <strain evidence="2 3">WL0086</strain>
    </source>
</reference>
<sequence length="161" mass="17855">MPDYLLWRYLNRCLQRAALRSLRHCQNGGGAFGCWAMVKGQRVVCINDTFSDMIRALYKQLPTKGETYTIREVFLGREKVVKGGDSATVGLLLEEIHNPPDPFHAEQQELGFTSERFAPLEELPPEEASAYAEGEAEFELVGPGNGAGGSPDKGPLKWDLN</sequence>
<evidence type="ECO:0000313" key="3">
    <source>
        <dbReference type="Proteomes" id="UP000738431"/>
    </source>
</evidence>